<evidence type="ECO:0000313" key="1">
    <source>
        <dbReference type="EMBL" id="CAB4556990.1"/>
    </source>
</evidence>
<dbReference type="AlphaFoldDB" id="A0A6J6CZC2"/>
<sequence>MSSVGIDVGGTKCHGVRVDVNGEVLAEVRYPTPPVAELVPLLADMFHELGGTTALGIGVPGLITPEGVVKASPNMPGAFNVPVGPQLREQLGIAVHVENDATMAAFGEWKAGAARGAENAVMVTLGTGIGGGIVMSGKLQRGANGFAGEIGHMVVQRDGDECVCGRRGCWERYASGSALKMLSGGSSGEEVFAAAVAGDAKALEVVDAYAQWIAVGLASLTNICDPEIIVLGGGVVDSVGVVMDAVRTSFIDALYSAQWRAHPQLVTAELGARAGAIGSALMVLETVDR</sequence>
<reference evidence="1" key="1">
    <citation type="submission" date="2020-05" db="EMBL/GenBank/DDBJ databases">
        <authorList>
            <person name="Chiriac C."/>
            <person name="Salcher M."/>
            <person name="Ghai R."/>
            <person name="Kavagutti S V."/>
        </authorList>
    </citation>
    <scope>NUCLEOTIDE SEQUENCE</scope>
</reference>
<dbReference type="InterPro" id="IPR000600">
    <property type="entry name" value="ROK"/>
</dbReference>
<dbReference type="GO" id="GO:0008761">
    <property type="term" value="F:UDP-N-acetylglucosamine 2-epimerase activity"/>
    <property type="evidence" value="ECO:0007669"/>
    <property type="project" value="TreeGrafter"/>
</dbReference>
<dbReference type="InterPro" id="IPR049874">
    <property type="entry name" value="ROK_cs"/>
</dbReference>
<dbReference type="Pfam" id="PF00480">
    <property type="entry name" value="ROK"/>
    <property type="match status" value="1"/>
</dbReference>
<dbReference type="Gene3D" id="3.30.420.40">
    <property type="match status" value="2"/>
</dbReference>
<dbReference type="GO" id="GO:0009384">
    <property type="term" value="F:N-acylmannosamine kinase activity"/>
    <property type="evidence" value="ECO:0007669"/>
    <property type="project" value="TreeGrafter"/>
</dbReference>
<accession>A0A6J6CZC2</accession>
<dbReference type="PROSITE" id="PS01125">
    <property type="entry name" value="ROK"/>
    <property type="match status" value="1"/>
</dbReference>
<dbReference type="SUPFAM" id="SSF53067">
    <property type="entry name" value="Actin-like ATPase domain"/>
    <property type="match status" value="1"/>
</dbReference>
<proteinExistence type="predicted"/>
<dbReference type="InterPro" id="IPR043129">
    <property type="entry name" value="ATPase_NBD"/>
</dbReference>
<name>A0A6J6CZC2_9ZZZZ</name>
<gene>
    <name evidence="1" type="ORF">UFOPK1619_00123</name>
</gene>
<dbReference type="PANTHER" id="PTHR18964:SF149">
    <property type="entry name" value="BIFUNCTIONAL UDP-N-ACETYLGLUCOSAMINE 2-EPIMERASE_N-ACETYLMANNOSAMINE KINASE"/>
    <property type="match status" value="1"/>
</dbReference>
<organism evidence="1">
    <name type="scientific">freshwater metagenome</name>
    <dbReference type="NCBI Taxonomy" id="449393"/>
    <lineage>
        <taxon>unclassified sequences</taxon>
        <taxon>metagenomes</taxon>
        <taxon>ecological metagenomes</taxon>
    </lineage>
</organism>
<dbReference type="PANTHER" id="PTHR18964">
    <property type="entry name" value="ROK (REPRESSOR, ORF, KINASE) FAMILY"/>
    <property type="match status" value="1"/>
</dbReference>
<protein>
    <submittedName>
        <fullName evidence="1">Unannotated protein</fullName>
    </submittedName>
</protein>
<dbReference type="EMBL" id="CAEZTI010000011">
    <property type="protein sequence ID" value="CAB4556990.1"/>
    <property type="molecule type" value="Genomic_DNA"/>
</dbReference>